<dbReference type="Proteomes" id="UP001229346">
    <property type="component" value="Unassembled WGS sequence"/>
</dbReference>
<dbReference type="RefSeq" id="WP_307202553.1">
    <property type="nucleotide sequence ID" value="NZ_JAUSSU010000003.1"/>
</dbReference>
<evidence type="ECO:0000313" key="4">
    <source>
        <dbReference type="Proteomes" id="UP001229346"/>
    </source>
</evidence>
<sequence length="423" mass="47889">MFRKMVNLAIALALIVGVSFVGADSTPKVKAAEAKLPFSDIEKHWAKDEIIKAYNSGLINGFPDGTFRPNDVVNADQFVVMMLKAFSTTTNGRTEFDMDWILELGDIRPDIAMQLGSLVRKGFDFKPAKTGYWAKPFIDLLYEISFLSTSDEVFPENYAVYKKQIKREQASYLLGLWYKKYENVPDPYYAEFITTNSGLKDFNNFTNTSVKNYRAHVLLAGIMAGYPEGNFYPQRYVTRAEALTMVQRLRDKTLRTPYKPNLTGQYYAEVQGNIYLISDKFKYDMYKSITALAKKHVTKGYVSLEALSLGVYDSEETADKNDFLIRMNEFDKLAPIDLSVGVGTGTTRSIGMVYPINKKMPYAASYFDALFDLLSGNGKGSELKVKVISIEKTVGIKPVEFTFNGRKFSLLAEKDIFTLTMKY</sequence>
<reference evidence="3 4" key="1">
    <citation type="submission" date="2023-07" db="EMBL/GenBank/DDBJ databases">
        <title>Sorghum-associated microbial communities from plants grown in Nebraska, USA.</title>
        <authorList>
            <person name="Schachtman D."/>
        </authorList>
    </citation>
    <scope>NUCLEOTIDE SEQUENCE [LARGE SCALE GENOMIC DNA]</scope>
    <source>
        <strain evidence="3 4">CC482</strain>
    </source>
</reference>
<evidence type="ECO:0000256" key="1">
    <source>
        <dbReference type="SAM" id="SignalP"/>
    </source>
</evidence>
<dbReference type="EMBL" id="JAUSSU010000003">
    <property type="protein sequence ID" value="MDQ0112044.1"/>
    <property type="molecule type" value="Genomic_DNA"/>
</dbReference>
<dbReference type="InterPro" id="IPR051465">
    <property type="entry name" value="Cell_Envelope_Struct_Comp"/>
</dbReference>
<organism evidence="3 4">
    <name type="scientific">Paenibacillus harenae</name>
    <dbReference type="NCBI Taxonomy" id="306543"/>
    <lineage>
        <taxon>Bacteria</taxon>
        <taxon>Bacillati</taxon>
        <taxon>Bacillota</taxon>
        <taxon>Bacilli</taxon>
        <taxon>Bacillales</taxon>
        <taxon>Paenibacillaceae</taxon>
        <taxon>Paenibacillus</taxon>
    </lineage>
</organism>
<evidence type="ECO:0000313" key="3">
    <source>
        <dbReference type="EMBL" id="MDQ0112044.1"/>
    </source>
</evidence>
<dbReference type="PROSITE" id="PS51272">
    <property type="entry name" value="SLH"/>
    <property type="match status" value="2"/>
</dbReference>
<feature type="domain" description="SLH" evidence="2">
    <location>
        <begin position="197"/>
        <end position="260"/>
    </location>
</feature>
<protein>
    <recommendedName>
        <fullName evidence="2">SLH domain-containing protein</fullName>
    </recommendedName>
</protein>
<dbReference type="PANTHER" id="PTHR43308">
    <property type="entry name" value="OUTER MEMBRANE PROTEIN ALPHA-RELATED"/>
    <property type="match status" value="1"/>
</dbReference>
<gene>
    <name evidence="3" type="ORF">J2T15_001479</name>
</gene>
<dbReference type="InterPro" id="IPR001119">
    <property type="entry name" value="SLH_dom"/>
</dbReference>
<proteinExistence type="predicted"/>
<dbReference type="Pfam" id="PF00395">
    <property type="entry name" value="SLH"/>
    <property type="match status" value="2"/>
</dbReference>
<feature type="domain" description="SLH" evidence="2">
    <location>
        <begin position="33"/>
        <end position="96"/>
    </location>
</feature>
<keyword evidence="1" id="KW-0732">Signal</keyword>
<feature type="signal peptide" evidence="1">
    <location>
        <begin position="1"/>
        <end position="23"/>
    </location>
</feature>
<comment type="caution">
    <text evidence="3">The sequence shown here is derived from an EMBL/GenBank/DDBJ whole genome shotgun (WGS) entry which is preliminary data.</text>
</comment>
<accession>A0ABT9U152</accession>
<feature type="chain" id="PRO_5045409437" description="SLH domain-containing protein" evidence="1">
    <location>
        <begin position="24"/>
        <end position="423"/>
    </location>
</feature>
<name>A0ABT9U152_PAEHA</name>
<evidence type="ECO:0000259" key="2">
    <source>
        <dbReference type="PROSITE" id="PS51272"/>
    </source>
</evidence>
<keyword evidence="4" id="KW-1185">Reference proteome</keyword>
<dbReference type="PANTHER" id="PTHR43308:SF5">
    <property type="entry name" value="S-LAYER PROTEIN _ PEPTIDOGLYCAN ENDO-BETA-N-ACETYLGLUCOSAMINIDASE"/>
    <property type="match status" value="1"/>
</dbReference>